<keyword evidence="3" id="KW-1185">Reference proteome</keyword>
<feature type="signal peptide" evidence="1">
    <location>
        <begin position="1"/>
        <end position="22"/>
    </location>
</feature>
<dbReference type="InterPro" id="IPR026341">
    <property type="entry name" value="T9SS_type_B"/>
</dbReference>
<proteinExistence type="predicted"/>
<evidence type="ECO:0000313" key="2">
    <source>
        <dbReference type="EMBL" id="TWR25886.1"/>
    </source>
</evidence>
<protein>
    <submittedName>
        <fullName evidence="2">T9SS type B sorting domain-containing protein</fullName>
    </submittedName>
</protein>
<dbReference type="InterPro" id="IPR013783">
    <property type="entry name" value="Ig-like_fold"/>
</dbReference>
<dbReference type="AlphaFoldDB" id="A0A563U3G2"/>
<comment type="caution">
    <text evidence="2">The sequence shown here is derived from an EMBL/GenBank/DDBJ whole genome shotgun (WGS) entry which is preliminary data.</text>
</comment>
<dbReference type="RefSeq" id="WP_146383044.1">
    <property type="nucleotide sequence ID" value="NZ_VOEJ01000008.1"/>
</dbReference>
<name>A0A563U3G2_9SPHI</name>
<dbReference type="Pfam" id="PF13585">
    <property type="entry name" value="CHU_C"/>
    <property type="match status" value="1"/>
</dbReference>
<gene>
    <name evidence="2" type="ORF">FPZ43_16535</name>
</gene>
<feature type="chain" id="PRO_5022238894" evidence="1">
    <location>
        <begin position="23"/>
        <end position="488"/>
    </location>
</feature>
<evidence type="ECO:0000313" key="3">
    <source>
        <dbReference type="Proteomes" id="UP000320042"/>
    </source>
</evidence>
<dbReference type="Proteomes" id="UP000320042">
    <property type="component" value="Unassembled WGS sequence"/>
</dbReference>
<organism evidence="2 3">
    <name type="scientific">Mucilaginibacter pallidiroseus</name>
    <dbReference type="NCBI Taxonomy" id="2599295"/>
    <lineage>
        <taxon>Bacteria</taxon>
        <taxon>Pseudomonadati</taxon>
        <taxon>Bacteroidota</taxon>
        <taxon>Sphingobacteriia</taxon>
        <taxon>Sphingobacteriales</taxon>
        <taxon>Sphingobacteriaceae</taxon>
        <taxon>Mucilaginibacter</taxon>
    </lineage>
</organism>
<keyword evidence="1" id="KW-0732">Signal</keyword>
<evidence type="ECO:0000256" key="1">
    <source>
        <dbReference type="SAM" id="SignalP"/>
    </source>
</evidence>
<dbReference type="NCBIfam" id="TIGR04131">
    <property type="entry name" value="Bac_Flav_CTERM"/>
    <property type="match status" value="1"/>
</dbReference>
<dbReference type="EMBL" id="VOEJ01000008">
    <property type="protein sequence ID" value="TWR25886.1"/>
    <property type="molecule type" value="Genomic_DNA"/>
</dbReference>
<reference evidence="2 3" key="1">
    <citation type="submission" date="2019-07" db="EMBL/GenBank/DDBJ databases">
        <authorList>
            <person name="Kim J."/>
        </authorList>
    </citation>
    <scope>NUCLEOTIDE SEQUENCE [LARGE SCALE GENOMIC DNA]</scope>
    <source>
        <strain evidence="3">dk17</strain>
    </source>
</reference>
<dbReference type="OrthoDB" id="7794186at2"/>
<sequence length="488" mass="52566">MYRLLWLSLCLCTLVFTLVCKATPKHDNAGSVNISAENNPPCPGTFARFYAVVTRLGPNIRYQWRVNNSPINATTASFNADNSLAIAPGSIVDCVVTDLNTGEQVASNKIDVRAPFVQFDGNVSIYSFSNGINQNRITACKNAFIELGTAVEYNTNDPDIQLKYVWRINGNSASNNNNTPGQFSSSLLQNGDVITCAVTMTSRCRTTQTIISNAIAMSIIEPGSLTIAITSDDDLECLGAKTSFKAAVTGLGTFPEYKWTVNGGKVGDNLPTFSSSTLQTNDVVRCEVVSYSSCGTLDATSNEIVITGTPIINSSVSITSSAANNVINDGQAVTFTANASYKTGVSYQWYVNSLPDGTNSPTFTSSRLTLGDKVRCEVKAPGNCILPQTAVSNEILIITLKPLVIPNTFTPNADGINDRWNIIALLAYPQCTIDIFNRNGALVYHSLGYINGWDGNLQGKPLPPATYYYVIKTTYNAVPLSGYISLVR</sequence>
<dbReference type="Gene3D" id="2.60.40.10">
    <property type="entry name" value="Immunoglobulins"/>
    <property type="match status" value="1"/>
</dbReference>
<accession>A0A563U3G2</accession>